<dbReference type="PANTHER" id="PTHR14614:SF109">
    <property type="entry name" value="RIBOSOMAL LYSINE N-METHYLTRANSFERASE 5"/>
    <property type="match status" value="1"/>
</dbReference>
<organism evidence="1">
    <name type="scientific">Tetraselmis chuii</name>
    <dbReference type="NCBI Taxonomy" id="63592"/>
    <lineage>
        <taxon>Eukaryota</taxon>
        <taxon>Viridiplantae</taxon>
        <taxon>Chlorophyta</taxon>
        <taxon>core chlorophytes</taxon>
        <taxon>Chlorodendrophyceae</taxon>
        <taxon>Chlorodendrales</taxon>
        <taxon>Chlorodendraceae</taxon>
        <taxon>Tetraselmis</taxon>
    </lineage>
</organism>
<reference evidence="1" key="1">
    <citation type="submission" date="2021-01" db="EMBL/GenBank/DDBJ databases">
        <authorList>
            <person name="Corre E."/>
            <person name="Pelletier E."/>
            <person name="Niang G."/>
            <person name="Scheremetjew M."/>
            <person name="Finn R."/>
            <person name="Kale V."/>
            <person name="Holt S."/>
            <person name="Cochrane G."/>
            <person name="Meng A."/>
            <person name="Brown T."/>
            <person name="Cohen L."/>
        </authorList>
    </citation>
    <scope>NUCLEOTIDE SEQUENCE</scope>
    <source>
        <strain evidence="1">PLY429</strain>
    </source>
</reference>
<accession>A0A7S1SU49</accession>
<evidence type="ECO:0000313" key="1">
    <source>
        <dbReference type="EMBL" id="CAD9208180.1"/>
    </source>
</evidence>
<sequence length="221" mass="24211">MEWVLGNFIYRGKRFLCWHFDACNEAVTEAENSAELCQGVRAEELPETATEEIGAVLWLEAAEACLHWLERSRSSYRGWNVLELGAGCGFVGLALATDGAQVTITDVAALLPLLERNASVSREHGGRVSAAVLDWGQQVPAHLRPDFDLVVGCDLLYDSASPADLARMVDFFVTGNTEFRLSVNLRDHGTGLEALMGLLEPKFICSVTQVPGVSLLFAQRR</sequence>
<dbReference type="InterPro" id="IPR029063">
    <property type="entry name" value="SAM-dependent_MTases_sf"/>
</dbReference>
<name>A0A7S1SU49_9CHLO</name>
<dbReference type="AlphaFoldDB" id="A0A7S1SU49"/>
<gene>
    <name evidence="1" type="ORF">TCHU04912_LOCUS10417</name>
</gene>
<dbReference type="Gene3D" id="3.40.50.150">
    <property type="entry name" value="Vaccinia Virus protein VP39"/>
    <property type="match status" value="1"/>
</dbReference>
<dbReference type="SUPFAM" id="SSF53335">
    <property type="entry name" value="S-adenosyl-L-methionine-dependent methyltransferases"/>
    <property type="match status" value="1"/>
</dbReference>
<dbReference type="InterPro" id="IPR019410">
    <property type="entry name" value="Methyltransf_16"/>
</dbReference>
<dbReference type="Pfam" id="PF10294">
    <property type="entry name" value="Methyltransf_16"/>
    <property type="match status" value="1"/>
</dbReference>
<evidence type="ECO:0008006" key="2">
    <source>
        <dbReference type="Google" id="ProtNLM"/>
    </source>
</evidence>
<protein>
    <recommendedName>
        <fullName evidence="2">Calmodulin-lysine N-methyltransferase</fullName>
    </recommendedName>
</protein>
<dbReference type="EMBL" id="HBGG01020079">
    <property type="protein sequence ID" value="CAD9208180.1"/>
    <property type="molecule type" value="Transcribed_RNA"/>
</dbReference>
<proteinExistence type="predicted"/>
<dbReference type="PANTHER" id="PTHR14614">
    <property type="entry name" value="HEPATOCELLULAR CARCINOMA-ASSOCIATED ANTIGEN"/>
    <property type="match status" value="1"/>
</dbReference>